<keyword evidence="1" id="KW-0812">Transmembrane</keyword>
<protein>
    <submittedName>
        <fullName evidence="2">Uncharacterized protein</fullName>
    </submittedName>
</protein>
<dbReference type="Proteomes" id="UP000033774">
    <property type="component" value="Unassembled WGS sequence"/>
</dbReference>
<feature type="non-terminal residue" evidence="2">
    <location>
        <position position="162"/>
    </location>
</feature>
<reference evidence="2 3" key="1">
    <citation type="submission" date="2015-03" db="EMBL/GenBank/DDBJ databases">
        <title>Draft genome sequence of Elstera litoralis.</title>
        <authorList>
            <person name="Rahalkar M.C."/>
            <person name="Dhakephalkar P.K."/>
            <person name="Pore S.D."/>
            <person name="Arora P."/>
            <person name="Kapse N.G."/>
            <person name="Pandit P.S."/>
        </authorList>
    </citation>
    <scope>NUCLEOTIDE SEQUENCE [LARGE SCALE GENOMIC DNA]</scope>
    <source>
        <strain evidence="2 3">Dia-1</strain>
    </source>
</reference>
<keyword evidence="3" id="KW-1185">Reference proteome</keyword>
<comment type="caution">
    <text evidence="2">The sequence shown here is derived from an EMBL/GenBank/DDBJ whole genome shotgun (WGS) entry which is preliminary data.</text>
</comment>
<keyword evidence="1" id="KW-0472">Membrane</keyword>
<evidence type="ECO:0000313" key="3">
    <source>
        <dbReference type="Proteomes" id="UP000033774"/>
    </source>
</evidence>
<dbReference type="AlphaFoldDB" id="A0A0F3INU9"/>
<evidence type="ECO:0000256" key="1">
    <source>
        <dbReference type="SAM" id="Phobius"/>
    </source>
</evidence>
<keyword evidence="1" id="KW-1133">Transmembrane helix</keyword>
<feature type="transmembrane region" description="Helical" evidence="1">
    <location>
        <begin position="52"/>
        <end position="73"/>
    </location>
</feature>
<name>A0A0F3INU9_9PROT</name>
<organism evidence="2 3">
    <name type="scientific">Elstera litoralis</name>
    <dbReference type="NCBI Taxonomy" id="552518"/>
    <lineage>
        <taxon>Bacteria</taxon>
        <taxon>Pseudomonadati</taxon>
        <taxon>Pseudomonadota</taxon>
        <taxon>Alphaproteobacteria</taxon>
        <taxon>Rhodospirillales</taxon>
        <taxon>Rhodospirillaceae</taxon>
        <taxon>Elstera</taxon>
    </lineage>
</organism>
<proteinExistence type="predicted"/>
<evidence type="ECO:0000313" key="2">
    <source>
        <dbReference type="EMBL" id="KJV08213.1"/>
    </source>
</evidence>
<accession>A0A0F3INU9</accession>
<dbReference type="EMBL" id="LAJY01000715">
    <property type="protein sequence ID" value="KJV08213.1"/>
    <property type="molecule type" value="Genomic_DNA"/>
</dbReference>
<gene>
    <name evidence="2" type="ORF">VZ95_19240</name>
</gene>
<sequence>MVMGVTSTGNQMDQNPPRAVDAFSNSKEYAATALSVEALRGSRRQIARLSRLFWIIAPSVFLVVILLFGFMSYSGRERTIADTQRVSESLALLLDDQIERSLQTVSLVVQGTHAAYVSTGRLGVSGFDDFLRRSDTIRGLAFSNKDYVIEYSTLSENDIGVD</sequence>